<dbReference type="InterPro" id="IPR050600">
    <property type="entry name" value="SETD3_SETD6_MTase"/>
</dbReference>
<gene>
    <name evidence="1" type="ORF">ACHAWO_001311</name>
</gene>
<evidence type="ECO:0008006" key="3">
    <source>
        <dbReference type="Google" id="ProtNLM"/>
    </source>
</evidence>
<dbReference type="SUPFAM" id="SSF82199">
    <property type="entry name" value="SET domain"/>
    <property type="match status" value="1"/>
</dbReference>
<dbReference type="Gene3D" id="3.90.1410.10">
    <property type="entry name" value="set domain protein methyltransferase, domain 1"/>
    <property type="match status" value="1"/>
</dbReference>
<dbReference type="EMBL" id="JALLPJ020000506">
    <property type="protein sequence ID" value="KAL3790236.1"/>
    <property type="molecule type" value="Genomic_DNA"/>
</dbReference>
<evidence type="ECO:0000313" key="1">
    <source>
        <dbReference type="EMBL" id="KAL3790236.1"/>
    </source>
</evidence>
<dbReference type="PANTHER" id="PTHR13271">
    <property type="entry name" value="UNCHARACTERIZED PUTATIVE METHYLTRANSFERASE"/>
    <property type="match status" value="1"/>
</dbReference>
<dbReference type="Proteomes" id="UP001530400">
    <property type="component" value="Unassembled WGS sequence"/>
</dbReference>
<proteinExistence type="predicted"/>
<dbReference type="AlphaFoldDB" id="A0ABD3PSJ5"/>
<evidence type="ECO:0000313" key="2">
    <source>
        <dbReference type="Proteomes" id="UP001530400"/>
    </source>
</evidence>
<reference evidence="1 2" key="1">
    <citation type="submission" date="2024-10" db="EMBL/GenBank/DDBJ databases">
        <title>Updated reference genomes for cyclostephanoid diatoms.</title>
        <authorList>
            <person name="Roberts W.R."/>
            <person name="Alverson A.J."/>
        </authorList>
    </citation>
    <scope>NUCLEOTIDE SEQUENCE [LARGE SCALE GENOMIC DNA]</scope>
    <source>
        <strain evidence="1 2">AJA010-31</strain>
    </source>
</reference>
<name>A0ABD3PSJ5_9STRA</name>
<organism evidence="1 2">
    <name type="scientific">Cyclotella atomus</name>
    <dbReference type="NCBI Taxonomy" id="382360"/>
    <lineage>
        <taxon>Eukaryota</taxon>
        <taxon>Sar</taxon>
        <taxon>Stramenopiles</taxon>
        <taxon>Ochrophyta</taxon>
        <taxon>Bacillariophyta</taxon>
        <taxon>Coscinodiscophyceae</taxon>
        <taxon>Thalassiosirophycidae</taxon>
        <taxon>Stephanodiscales</taxon>
        <taxon>Stephanodiscaceae</taxon>
        <taxon>Cyclotella</taxon>
    </lineage>
</organism>
<accession>A0ABD3PSJ5</accession>
<keyword evidence="2" id="KW-1185">Reference proteome</keyword>
<dbReference type="CDD" id="cd10527">
    <property type="entry name" value="SET_LSMT"/>
    <property type="match status" value="1"/>
</dbReference>
<dbReference type="PANTHER" id="PTHR13271:SF152">
    <property type="entry name" value="UBIQUITIN-LIKE DOMAIN-CONTAINING PROTEIN"/>
    <property type="match status" value="1"/>
</dbReference>
<dbReference type="InterPro" id="IPR046341">
    <property type="entry name" value="SET_dom_sf"/>
</dbReference>
<protein>
    <recommendedName>
        <fullName evidence="3">SET domain-containing protein</fullName>
    </recommendedName>
</protein>
<comment type="caution">
    <text evidence="1">The sequence shown here is derived from an EMBL/GenBank/DDBJ whole genome shotgun (WGS) entry which is preliminary data.</text>
</comment>
<sequence length="616" mass="67902">MTSTTGSTAPSVWEAATTWICRHGGYVNPHLCYNESRRQVSLKDIKDNDIGAAQTKNGIDEGEVLLQIPDECLLSLHSIEETAFGKSLFAAVHALLLKQDDVSDSSPSASKRAKTSEFVKEHNVKRCLYNDEQDVIIALFLAYLMERKELQSNSEHCTDDSKPWVFFRPYLDTLPTNTSNDSDTITNEYLDLLPRQWPIETIEKRLKGTSLYNRVLAEKKGLVDEYNAIKSAWERSNAYDSFPSLEYYDMMMAAVSSRGFAGLGREGVDVMIPMLDLLNHARVGAGESEGDIAAASDDETMRDCKTADVRYSRYSIECETTTEDKTDGNTLKQKDQTAEKPVARGGIKVISARHLQPGSELLMTYGAKGNASLLGRYGFCIENNVEPDGSCNDILEIQLLPGSKPVRLQRGPKSYSYLPFVEALNVFNKTTMAQSGEINAGAGDIGDETCSDQEEDDLDAFLNACDNESDEDDEVKDEAVDCYTSLAKGPILGSGADEARMKCDISAVTSLVTALEHAKSELAANELICNCSRTTSTQEQYCLILIRSEIKTLSFFLAISNALKQRLSKMSNVSSATASNSKSASEHVGRIRDVETDIVSPKYIVEVVNAFLAIRY</sequence>